<feature type="transmembrane region" description="Helical" evidence="1">
    <location>
        <begin position="80"/>
        <end position="98"/>
    </location>
</feature>
<keyword evidence="1" id="KW-1133">Transmembrane helix</keyword>
<evidence type="ECO:0000256" key="1">
    <source>
        <dbReference type="SAM" id="Phobius"/>
    </source>
</evidence>
<dbReference type="EMBL" id="CM017639">
    <property type="protein sequence ID" value="TYJ39861.1"/>
    <property type="molecule type" value="Genomic_DNA"/>
</dbReference>
<evidence type="ECO:0000313" key="2">
    <source>
        <dbReference type="EMBL" id="TYJ39861.1"/>
    </source>
</evidence>
<gene>
    <name evidence="2" type="ORF">E1A91_A04G098600v1</name>
</gene>
<keyword evidence="3" id="KW-1185">Reference proteome</keyword>
<name>A0A5D2ZQH2_GOSMU</name>
<proteinExistence type="predicted"/>
<keyword evidence="1" id="KW-0472">Membrane</keyword>
<reference evidence="2 3" key="1">
    <citation type="submission" date="2019-07" db="EMBL/GenBank/DDBJ databases">
        <title>WGS assembly of Gossypium mustelinum.</title>
        <authorList>
            <person name="Chen Z.J."/>
            <person name="Sreedasyam A."/>
            <person name="Ando A."/>
            <person name="Song Q."/>
            <person name="De L."/>
            <person name="Hulse-Kemp A."/>
            <person name="Ding M."/>
            <person name="Ye W."/>
            <person name="Kirkbride R."/>
            <person name="Jenkins J."/>
            <person name="Plott C."/>
            <person name="Lovell J."/>
            <person name="Lin Y.-M."/>
            <person name="Vaughn R."/>
            <person name="Liu B."/>
            <person name="Li W."/>
            <person name="Simpson S."/>
            <person name="Scheffler B."/>
            <person name="Saski C."/>
            <person name="Grover C."/>
            <person name="Hu G."/>
            <person name="Conover J."/>
            <person name="Carlson J."/>
            <person name="Shu S."/>
            <person name="Boston L."/>
            <person name="Williams M."/>
            <person name="Peterson D."/>
            <person name="Mcgee K."/>
            <person name="Jones D."/>
            <person name="Wendel J."/>
            <person name="Stelly D."/>
            <person name="Grimwood J."/>
            <person name="Schmutz J."/>
        </authorList>
    </citation>
    <scope>NUCLEOTIDE SEQUENCE [LARGE SCALE GENOMIC DNA]</scope>
    <source>
        <strain evidence="2">1408120.09</strain>
    </source>
</reference>
<feature type="transmembrane region" description="Helical" evidence="1">
    <location>
        <begin position="46"/>
        <end position="68"/>
    </location>
</feature>
<evidence type="ECO:0000313" key="3">
    <source>
        <dbReference type="Proteomes" id="UP000323597"/>
    </source>
</evidence>
<organism evidence="2 3">
    <name type="scientific">Gossypium mustelinum</name>
    <name type="common">Cotton</name>
    <name type="synonym">Gossypium caicoense</name>
    <dbReference type="NCBI Taxonomy" id="34275"/>
    <lineage>
        <taxon>Eukaryota</taxon>
        <taxon>Viridiplantae</taxon>
        <taxon>Streptophyta</taxon>
        <taxon>Embryophyta</taxon>
        <taxon>Tracheophyta</taxon>
        <taxon>Spermatophyta</taxon>
        <taxon>Magnoliopsida</taxon>
        <taxon>eudicotyledons</taxon>
        <taxon>Gunneridae</taxon>
        <taxon>Pentapetalae</taxon>
        <taxon>rosids</taxon>
        <taxon>malvids</taxon>
        <taxon>Malvales</taxon>
        <taxon>Malvaceae</taxon>
        <taxon>Malvoideae</taxon>
        <taxon>Gossypium</taxon>
    </lineage>
</organism>
<accession>A0A5D2ZQH2</accession>
<dbReference type="AlphaFoldDB" id="A0A5D2ZQH2"/>
<sequence>MIFPWHIAVNTLSNSSPGEVTFCPVSNPVPSSSLTNLYNGYDLQSLILFGIAAFPFSTLTLAFSTSLGKTAFNSSSKAAIFWKIEVLGFFSISPSIIACSTRTCLNFCING</sequence>
<protein>
    <submittedName>
        <fullName evidence="2">Uncharacterized protein</fullName>
    </submittedName>
</protein>
<dbReference type="Proteomes" id="UP000323597">
    <property type="component" value="Chromosome A04"/>
</dbReference>
<keyword evidence="1" id="KW-0812">Transmembrane</keyword>